<evidence type="ECO:0000313" key="1">
    <source>
        <dbReference type="EMBL" id="TMM59059.1"/>
    </source>
</evidence>
<keyword evidence="2" id="KW-1185">Reference proteome</keyword>
<protein>
    <submittedName>
        <fullName evidence="1">Sigma-70 family RNA polymerase sigma factor</fullName>
    </submittedName>
</protein>
<comment type="caution">
    <text evidence="1">The sequence shown here is derived from an EMBL/GenBank/DDBJ whole genome shotgun (WGS) entry which is preliminary data.</text>
</comment>
<organism evidence="1 2">
    <name type="scientific">Maribacter algarum</name>
    <name type="common">ex Zhang et al. 2020</name>
    <dbReference type="NCBI Taxonomy" id="2578118"/>
    <lineage>
        <taxon>Bacteria</taxon>
        <taxon>Pseudomonadati</taxon>
        <taxon>Bacteroidota</taxon>
        <taxon>Flavobacteriia</taxon>
        <taxon>Flavobacteriales</taxon>
        <taxon>Flavobacteriaceae</taxon>
        <taxon>Maribacter</taxon>
    </lineage>
</organism>
<gene>
    <name evidence="1" type="ORF">FEE95_06390</name>
</gene>
<accession>A0A5S3PVP0</accession>
<sequence length="239" mass="28003">MGHKTLYNTSWNTVYDYLNDPGNCTKHQKFYTAVAPIIKHWLLRLGLKDDLDGHAKSIFSDLFIKELKRYRSGKLVPEKCTAKITTYYFPVIKNLCLDYIKVLRSETYFTEDSSELDVEAEIGVFDSIWGEHKNMVLTEMSRHIKEWIELSGFAAAKREVLRKRFIEGRKFPDILRGVDKSVFEAQRKWACRQGKKLALIIAEILLPAFIEFHRLPINKKIDPRLIEKYFLGLRTKLAR</sequence>
<name>A0A5S3PVP0_9FLAO</name>
<dbReference type="AlphaFoldDB" id="A0A5S3PVP0"/>
<proteinExistence type="predicted"/>
<reference evidence="1 2" key="1">
    <citation type="submission" date="2019-05" db="EMBL/GenBank/DDBJ databases">
        <authorList>
            <person name="Zhang J.-Y."/>
            <person name="Feg X."/>
            <person name="Du Z.-J."/>
        </authorList>
    </citation>
    <scope>NUCLEOTIDE SEQUENCE [LARGE SCALE GENOMIC DNA]</scope>
    <source>
        <strain evidence="1 2">RZ26</strain>
    </source>
</reference>
<dbReference type="Proteomes" id="UP000310314">
    <property type="component" value="Unassembled WGS sequence"/>
</dbReference>
<dbReference type="RefSeq" id="WP_138657049.1">
    <property type="nucleotide sequence ID" value="NZ_VATY01000001.1"/>
</dbReference>
<dbReference type="EMBL" id="VATY01000001">
    <property type="protein sequence ID" value="TMM59059.1"/>
    <property type="molecule type" value="Genomic_DNA"/>
</dbReference>
<evidence type="ECO:0000313" key="2">
    <source>
        <dbReference type="Proteomes" id="UP000310314"/>
    </source>
</evidence>
<dbReference type="OrthoDB" id="1426093at2"/>